<dbReference type="PANTHER" id="PTHR10937:SF14">
    <property type="entry name" value="FRUCTOSELYSINE 6-PHOSPHATE DEGLYCASE"/>
    <property type="match status" value="1"/>
</dbReference>
<dbReference type="Proteomes" id="UP001256711">
    <property type="component" value="Unassembled WGS sequence"/>
</dbReference>
<dbReference type="PANTHER" id="PTHR10937">
    <property type="entry name" value="GLUCOSAMINE--FRUCTOSE-6-PHOSPHATE AMINOTRANSFERASE, ISOMERIZING"/>
    <property type="match status" value="1"/>
</dbReference>
<evidence type="ECO:0000313" key="4">
    <source>
        <dbReference type="Proteomes" id="UP001256711"/>
    </source>
</evidence>
<accession>A0AAW8TWU7</accession>
<dbReference type="GO" id="GO:0006487">
    <property type="term" value="P:protein N-linked glycosylation"/>
    <property type="evidence" value="ECO:0007669"/>
    <property type="project" value="TreeGrafter"/>
</dbReference>
<keyword evidence="1" id="KW-1133">Transmembrane helix</keyword>
<dbReference type="Gene3D" id="3.40.50.12570">
    <property type="match status" value="1"/>
</dbReference>
<dbReference type="Gene3D" id="1.10.10.2240">
    <property type="match status" value="1"/>
</dbReference>
<comment type="caution">
    <text evidence="3">The sequence shown here is derived from an EMBL/GenBank/DDBJ whole genome shotgun (WGS) entry which is preliminary data.</text>
</comment>
<feature type="transmembrane region" description="Helical" evidence="1">
    <location>
        <begin position="27"/>
        <end position="46"/>
    </location>
</feature>
<proteinExistence type="predicted"/>
<reference evidence="3" key="1">
    <citation type="submission" date="2023-03" db="EMBL/GenBank/DDBJ databases">
        <authorList>
            <person name="Shen W."/>
            <person name="Cai J."/>
        </authorList>
    </citation>
    <scope>NUCLEOTIDE SEQUENCE</scope>
    <source>
        <strain evidence="3">B226-2</strain>
    </source>
</reference>
<dbReference type="GO" id="GO:0004360">
    <property type="term" value="F:glutamine-fructose-6-phosphate transaminase (isomerizing) activity"/>
    <property type="evidence" value="ECO:0007669"/>
    <property type="project" value="TreeGrafter"/>
</dbReference>
<name>A0AAW8TWU7_9ENTE</name>
<protein>
    <submittedName>
        <fullName evidence="3">SIS domain-containing protein</fullName>
    </submittedName>
</protein>
<evidence type="ECO:0000313" key="3">
    <source>
        <dbReference type="EMBL" id="MDT2810753.1"/>
    </source>
</evidence>
<feature type="domain" description="SIS" evidence="2">
    <location>
        <begin position="15"/>
        <end position="159"/>
    </location>
</feature>
<keyword evidence="1" id="KW-0472">Membrane</keyword>
<dbReference type="EMBL" id="JARQBJ010000004">
    <property type="protein sequence ID" value="MDT2810753.1"/>
    <property type="molecule type" value="Genomic_DNA"/>
</dbReference>
<dbReference type="GO" id="GO:0006047">
    <property type="term" value="P:UDP-N-acetylglucosamine metabolic process"/>
    <property type="evidence" value="ECO:0007669"/>
    <property type="project" value="TreeGrafter"/>
</dbReference>
<dbReference type="Gene3D" id="3.40.50.10490">
    <property type="entry name" value="Glucose-6-phosphate isomerase like protein, domain 1"/>
    <property type="match status" value="1"/>
</dbReference>
<evidence type="ECO:0000259" key="2">
    <source>
        <dbReference type="PROSITE" id="PS51464"/>
    </source>
</evidence>
<sequence length="330" mass="36962">MQIQEEVKQVVGQVLAKMKSNGGVKRVVWIAAGGSFGGFYPAHYFMEHESKQIPSQMFTSNEFNFATPPYVDGSTLAVICSMRGTAETCVAAQTAKKLGATTIGLYVEESLLTETCDYNIKYDSIALDESVTERVNSSVGLSIAMHLVSMTEGYEHFEQAMNAFAQVDDLYRKAVVATTPLAQAWAEQNKDEKTIYVMGSGPAYGSAYIFSICNIEEMLQIDSPTINSCEFFHGPFEVIDKEKSVFQLVSVGRVRKADERAVTFLKKYGGEKVYLLDGNELGLDQLDETVAEYFNHILFSPILNNVYMRQLSYATGEDFNTRRYMWQVEY</sequence>
<dbReference type="AlphaFoldDB" id="A0AAW8TWU7"/>
<keyword evidence="1" id="KW-0812">Transmembrane</keyword>
<dbReference type="GO" id="GO:0006002">
    <property type="term" value="P:fructose 6-phosphate metabolic process"/>
    <property type="evidence" value="ECO:0007669"/>
    <property type="project" value="TreeGrafter"/>
</dbReference>
<dbReference type="GO" id="GO:0097367">
    <property type="term" value="F:carbohydrate derivative binding"/>
    <property type="evidence" value="ECO:0007669"/>
    <property type="project" value="InterPro"/>
</dbReference>
<dbReference type="PROSITE" id="PS51464">
    <property type="entry name" value="SIS"/>
    <property type="match status" value="1"/>
</dbReference>
<dbReference type="RefSeq" id="WP_311835564.1">
    <property type="nucleotide sequence ID" value="NZ_JARQBJ010000004.1"/>
</dbReference>
<evidence type="ECO:0000256" key="1">
    <source>
        <dbReference type="SAM" id="Phobius"/>
    </source>
</evidence>
<dbReference type="InterPro" id="IPR001347">
    <property type="entry name" value="SIS_dom"/>
</dbReference>
<dbReference type="InterPro" id="IPR046348">
    <property type="entry name" value="SIS_dom_sf"/>
</dbReference>
<gene>
    <name evidence="3" type="ORF">P7H43_09660</name>
</gene>
<dbReference type="SUPFAM" id="SSF53697">
    <property type="entry name" value="SIS domain"/>
    <property type="match status" value="1"/>
</dbReference>
<organism evidence="3 4">
    <name type="scientific">Enterococcus asini</name>
    <dbReference type="NCBI Taxonomy" id="57732"/>
    <lineage>
        <taxon>Bacteria</taxon>
        <taxon>Bacillati</taxon>
        <taxon>Bacillota</taxon>
        <taxon>Bacilli</taxon>
        <taxon>Lactobacillales</taxon>
        <taxon>Enterococcaceae</taxon>
        <taxon>Enterococcus</taxon>
    </lineage>
</organism>